<evidence type="ECO:0000313" key="8">
    <source>
        <dbReference type="Proteomes" id="UP000265964"/>
    </source>
</evidence>
<dbReference type="Pfam" id="PF17384">
    <property type="entry name" value="DUF150_C"/>
    <property type="match status" value="1"/>
</dbReference>
<keyword evidence="2 3" id="KW-0690">Ribosome biogenesis</keyword>
<reference evidence="7 8" key="1">
    <citation type="submission" date="2017-08" db="EMBL/GenBank/DDBJ databases">
        <title>Reclassification of Bisgaard taxon 37 and 44.</title>
        <authorList>
            <person name="Christensen H."/>
        </authorList>
    </citation>
    <scope>NUCLEOTIDE SEQUENCE [LARGE SCALE GENOMIC DNA]</scope>
    <source>
        <strain evidence="7 8">EEAB3T1</strain>
    </source>
</reference>
<keyword evidence="1 3" id="KW-0963">Cytoplasm</keyword>
<gene>
    <name evidence="3" type="primary">rimP</name>
    <name evidence="7" type="ORF">CKF59_04805</name>
</gene>
<dbReference type="GO" id="GO:0000028">
    <property type="term" value="P:ribosomal small subunit assembly"/>
    <property type="evidence" value="ECO:0007669"/>
    <property type="project" value="TreeGrafter"/>
</dbReference>
<dbReference type="FunFam" id="3.30.300.70:FF:000001">
    <property type="entry name" value="Ribosome maturation factor RimP"/>
    <property type="match status" value="1"/>
</dbReference>
<dbReference type="SUPFAM" id="SSF74942">
    <property type="entry name" value="YhbC-like, C-terminal domain"/>
    <property type="match status" value="1"/>
</dbReference>
<dbReference type="Proteomes" id="UP000265964">
    <property type="component" value="Unassembled WGS sequence"/>
</dbReference>
<dbReference type="InterPro" id="IPR028998">
    <property type="entry name" value="RimP_C"/>
</dbReference>
<evidence type="ECO:0000256" key="2">
    <source>
        <dbReference type="ARBA" id="ARBA00022517"/>
    </source>
</evidence>
<evidence type="ECO:0000256" key="1">
    <source>
        <dbReference type="ARBA" id="ARBA00022490"/>
    </source>
</evidence>
<comment type="caution">
    <text evidence="7">The sequence shown here is derived from an EMBL/GenBank/DDBJ whole genome shotgun (WGS) entry which is preliminary data.</text>
</comment>
<dbReference type="EMBL" id="NRJF01000126">
    <property type="protein sequence ID" value="RIY34815.1"/>
    <property type="molecule type" value="Genomic_DNA"/>
</dbReference>
<dbReference type="OrthoDB" id="9805006at2"/>
<sequence>MASIQENIQQMIQPTIENLGYELWGVVFNKGKHPTLLVYIDKEEGIVIEDCEVVSDAISPILDVEDPIDCEYDLEVSSPGLDRPLFTLEQFSKYIGQPVLINLRMAQLNTKKVSGILLEVTENTVKVDTSYVKPKPGKKAKPGKGTAKNKSTTSDDQEVIEIMFTNIHKAKLDPVIDLF</sequence>
<name>A0A3A1YAW9_9GAMM</name>
<feature type="region of interest" description="Disordered" evidence="4">
    <location>
        <begin position="133"/>
        <end position="153"/>
    </location>
</feature>
<dbReference type="InterPro" id="IPR036847">
    <property type="entry name" value="RimP_C_sf"/>
</dbReference>
<dbReference type="GO" id="GO:0005829">
    <property type="term" value="C:cytosol"/>
    <property type="evidence" value="ECO:0007669"/>
    <property type="project" value="TreeGrafter"/>
</dbReference>
<protein>
    <recommendedName>
        <fullName evidence="3">Ribosome maturation factor RimP</fullName>
    </recommendedName>
</protein>
<dbReference type="PANTHER" id="PTHR33867:SF1">
    <property type="entry name" value="RIBOSOME MATURATION FACTOR RIMP"/>
    <property type="match status" value="1"/>
</dbReference>
<keyword evidence="8" id="KW-1185">Reference proteome</keyword>
<dbReference type="GO" id="GO:0006412">
    <property type="term" value="P:translation"/>
    <property type="evidence" value="ECO:0007669"/>
    <property type="project" value="TreeGrafter"/>
</dbReference>
<dbReference type="Gene3D" id="2.30.30.180">
    <property type="entry name" value="Ribosome maturation factor RimP, C-terminal domain"/>
    <property type="match status" value="1"/>
</dbReference>
<feature type="domain" description="Ribosome maturation factor RimP C-terminal" evidence="6">
    <location>
        <begin position="85"/>
        <end position="129"/>
    </location>
</feature>
<comment type="similarity">
    <text evidence="3">Belongs to the RimP family.</text>
</comment>
<evidence type="ECO:0000256" key="3">
    <source>
        <dbReference type="HAMAP-Rule" id="MF_01077"/>
    </source>
</evidence>
<dbReference type="InterPro" id="IPR035956">
    <property type="entry name" value="RimP_N_sf"/>
</dbReference>
<evidence type="ECO:0000313" key="7">
    <source>
        <dbReference type="EMBL" id="RIY34815.1"/>
    </source>
</evidence>
<dbReference type="AlphaFoldDB" id="A0A3A1YAW9"/>
<evidence type="ECO:0000259" key="6">
    <source>
        <dbReference type="Pfam" id="PF17384"/>
    </source>
</evidence>
<dbReference type="Gene3D" id="3.30.300.70">
    <property type="entry name" value="RimP-like superfamily, N-terminal"/>
    <property type="match status" value="1"/>
</dbReference>
<proteinExistence type="inferred from homology"/>
<organism evidence="7 8">
    <name type="scientific">Psittacicella gerlachiana</name>
    <dbReference type="NCBI Taxonomy" id="2028574"/>
    <lineage>
        <taxon>Bacteria</taxon>
        <taxon>Pseudomonadati</taxon>
        <taxon>Pseudomonadota</taxon>
        <taxon>Gammaproteobacteria</taxon>
        <taxon>Pasteurellales</taxon>
        <taxon>Psittacicellaceae</taxon>
        <taxon>Psittacicella</taxon>
    </lineage>
</organism>
<dbReference type="CDD" id="cd01734">
    <property type="entry name" value="YlxS_C"/>
    <property type="match status" value="1"/>
</dbReference>
<dbReference type="InterPro" id="IPR003728">
    <property type="entry name" value="Ribosome_maturation_RimP"/>
</dbReference>
<comment type="subcellular location">
    <subcellularLocation>
        <location evidence="3">Cytoplasm</location>
    </subcellularLocation>
</comment>
<dbReference type="Pfam" id="PF02576">
    <property type="entry name" value="RimP_N"/>
    <property type="match status" value="1"/>
</dbReference>
<dbReference type="RefSeq" id="WP_119534835.1">
    <property type="nucleotide sequence ID" value="NZ_NRJF01000126.1"/>
</dbReference>
<feature type="domain" description="Ribosome maturation factor RimP N-terminal" evidence="5">
    <location>
        <begin position="11"/>
        <end position="82"/>
    </location>
</feature>
<dbReference type="PANTHER" id="PTHR33867">
    <property type="entry name" value="RIBOSOME MATURATION FACTOR RIMP"/>
    <property type="match status" value="1"/>
</dbReference>
<dbReference type="InterPro" id="IPR028989">
    <property type="entry name" value="RimP_N"/>
</dbReference>
<evidence type="ECO:0000259" key="5">
    <source>
        <dbReference type="Pfam" id="PF02576"/>
    </source>
</evidence>
<dbReference type="SUPFAM" id="SSF75420">
    <property type="entry name" value="YhbC-like, N-terminal domain"/>
    <property type="match status" value="1"/>
</dbReference>
<evidence type="ECO:0000256" key="4">
    <source>
        <dbReference type="SAM" id="MobiDB-lite"/>
    </source>
</evidence>
<accession>A0A3A1YAW9</accession>
<comment type="function">
    <text evidence="3">Required for maturation of 30S ribosomal subunits.</text>
</comment>
<dbReference type="HAMAP" id="MF_01077">
    <property type="entry name" value="RimP"/>
    <property type="match status" value="1"/>
</dbReference>